<keyword evidence="3" id="KW-0804">Transcription</keyword>
<evidence type="ECO:0000259" key="4">
    <source>
        <dbReference type="PROSITE" id="PS01124"/>
    </source>
</evidence>
<dbReference type="GO" id="GO:0043565">
    <property type="term" value="F:sequence-specific DNA binding"/>
    <property type="evidence" value="ECO:0007669"/>
    <property type="project" value="InterPro"/>
</dbReference>
<dbReference type="InterPro" id="IPR018060">
    <property type="entry name" value="HTH_AraC"/>
</dbReference>
<evidence type="ECO:0000313" key="5">
    <source>
        <dbReference type="EMBL" id="MBP1041964.1"/>
    </source>
</evidence>
<keyword evidence="1" id="KW-0805">Transcription regulation</keyword>
<evidence type="ECO:0000256" key="3">
    <source>
        <dbReference type="ARBA" id="ARBA00023163"/>
    </source>
</evidence>
<dbReference type="SMART" id="SM00342">
    <property type="entry name" value="HTH_ARAC"/>
    <property type="match status" value="1"/>
</dbReference>
<evidence type="ECO:0000313" key="6">
    <source>
        <dbReference type="Proteomes" id="UP000674938"/>
    </source>
</evidence>
<dbReference type="PROSITE" id="PS01124">
    <property type="entry name" value="HTH_ARAC_FAMILY_2"/>
    <property type="match status" value="1"/>
</dbReference>
<proteinExistence type="predicted"/>
<organism evidence="5 6">
    <name type="scientific">Vagococcus allomyrinae</name>
    <dbReference type="NCBI Taxonomy" id="2794353"/>
    <lineage>
        <taxon>Bacteria</taxon>
        <taxon>Bacillati</taxon>
        <taxon>Bacillota</taxon>
        <taxon>Bacilli</taxon>
        <taxon>Lactobacillales</taxon>
        <taxon>Enterococcaceae</taxon>
        <taxon>Vagococcus</taxon>
    </lineage>
</organism>
<dbReference type="PANTHER" id="PTHR43280:SF28">
    <property type="entry name" value="HTH-TYPE TRANSCRIPTIONAL ACTIVATOR RHAS"/>
    <property type="match status" value="1"/>
</dbReference>
<dbReference type="Proteomes" id="UP000674938">
    <property type="component" value="Unassembled WGS sequence"/>
</dbReference>
<gene>
    <name evidence="5" type="ORF">I6N95_13165</name>
</gene>
<dbReference type="GO" id="GO:0003700">
    <property type="term" value="F:DNA-binding transcription factor activity"/>
    <property type="evidence" value="ECO:0007669"/>
    <property type="project" value="InterPro"/>
</dbReference>
<dbReference type="Gene3D" id="1.10.10.60">
    <property type="entry name" value="Homeodomain-like"/>
    <property type="match status" value="2"/>
</dbReference>
<name>A0A940PBK3_9ENTE</name>
<dbReference type="SUPFAM" id="SSF51215">
    <property type="entry name" value="Regulatory protein AraC"/>
    <property type="match status" value="1"/>
</dbReference>
<dbReference type="InterPro" id="IPR003313">
    <property type="entry name" value="AraC-bd"/>
</dbReference>
<evidence type="ECO:0000256" key="2">
    <source>
        <dbReference type="ARBA" id="ARBA00023125"/>
    </source>
</evidence>
<dbReference type="InterPro" id="IPR009057">
    <property type="entry name" value="Homeodomain-like_sf"/>
</dbReference>
<sequence>MAILFNIMDTSLPLAIETIGHDWEQEPVERSAGYHYYHWLQTSQGSGKVVIQKQEFILEPGMGILIFPFVEHHYYQVSTETWRTNFITLGGTIASTIPTILNVDHFCLASNNPQFSFAQWTAQLYEQLTKSQPLSPLDYSIEAYRFLAKIKEHHYQEQVVTDERYLKYIQPVLQWIDKHFMLDCSTQEMAQLVYISPQYLSRLFQRFMKLSPYDYLTAVRIQKAKERLLTLPNEKIKDVASHVGFNDASHFIATFKKATHYTPVAFRKLY</sequence>
<dbReference type="SUPFAM" id="SSF46689">
    <property type="entry name" value="Homeodomain-like"/>
    <property type="match status" value="2"/>
</dbReference>
<dbReference type="Pfam" id="PF02311">
    <property type="entry name" value="AraC_binding"/>
    <property type="match status" value="1"/>
</dbReference>
<dbReference type="RefSeq" id="WP_209528697.1">
    <property type="nucleotide sequence ID" value="NZ_JAEEGA010000008.1"/>
</dbReference>
<dbReference type="Pfam" id="PF12833">
    <property type="entry name" value="HTH_18"/>
    <property type="match status" value="1"/>
</dbReference>
<dbReference type="EMBL" id="JAEEGA010000008">
    <property type="protein sequence ID" value="MBP1041964.1"/>
    <property type="molecule type" value="Genomic_DNA"/>
</dbReference>
<evidence type="ECO:0000256" key="1">
    <source>
        <dbReference type="ARBA" id="ARBA00023015"/>
    </source>
</evidence>
<keyword evidence="6" id="KW-1185">Reference proteome</keyword>
<dbReference type="PANTHER" id="PTHR43280">
    <property type="entry name" value="ARAC-FAMILY TRANSCRIPTIONAL REGULATOR"/>
    <property type="match status" value="1"/>
</dbReference>
<protein>
    <submittedName>
        <fullName evidence="5">Helix-turn-helix transcriptional regulator</fullName>
    </submittedName>
</protein>
<dbReference type="InterPro" id="IPR037923">
    <property type="entry name" value="HTH-like"/>
</dbReference>
<feature type="domain" description="HTH araC/xylS-type" evidence="4">
    <location>
        <begin position="170"/>
        <end position="269"/>
    </location>
</feature>
<comment type="caution">
    <text evidence="5">The sequence shown here is derived from an EMBL/GenBank/DDBJ whole genome shotgun (WGS) entry which is preliminary data.</text>
</comment>
<accession>A0A940PBK3</accession>
<dbReference type="AlphaFoldDB" id="A0A940PBK3"/>
<dbReference type="Gene3D" id="2.60.120.280">
    <property type="entry name" value="Regulatory protein AraC"/>
    <property type="match status" value="1"/>
</dbReference>
<keyword evidence="2" id="KW-0238">DNA-binding</keyword>
<reference evidence="5" key="1">
    <citation type="submission" date="2020-12" db="EMBL/GenBank/DDBJ databases">
        <title>Vagococcus allomyrinae sp. nov. and Enterococcus lavae sp. nov., isolated from the larvae of Allomyrina dichotoma.</title>
        <authorList>
            <person name="Lee S.D."/>
        </authorList>
    </citation>
    <scope>NUCLEOTIDE SEQUENCE</scope>
    <source>
        <strain evidence="5">BWB3-3</strain>
    </source>
</reference>